<dbReference type="InterPro" id="IPR044505">
    <property type="entry name" value="GlgX_Isoamylase_N_E_set"/>
</dbReference>
<dbReference type="SUPFAM" id="SSF81296">
    <property type="entry name" value="E set domains"/>
    <property type="match status" value="1"/>
</dbReference>
<gene>
    <name evidence="4" type="ORF">SAMN05428998_11783</name>
</gene>
<organism evidence="4 5">
    <name type="scientific">Tistlia consotensis USBA 355</name>
    <dbReference type="NCBI Taxonomy" id="560819"/>
    <lineage>
        <taxon>Bacteria</taxon>
        <taxon>Pseudomonadati</taxon>
        <taxon>Pseudomonadota</taxon>
        <taxon>Alphaproteobacteria</taxon>
        <taxon>Rhodospirillales</taxon>
        <taxon>Rhodovibrionaceae</taxon>
        <taxon>Tistlia</taxon>
    </lineage>
</organism>
<evidence type="ECO:0000313" key="4">
    <source>
        <dbReference type="EMBL" id="SMF48400.1"/>
    </source>
</evidence>
<feature type="compositionally biased region" description="Basic and acidic residues" evidence="2">
    <location>
        <begin position="697"/>
        <end position="707"/>
    </location>
</feature>
<comment type="similarity">
    <text evidence="1">Belongs to the glycosyl hydrolase 13 family.</text>
</comment>
<evidence type="ECO:0000259" key="3">
    <source>
        <dbReference type="SMART" id="SM00642"/>
    </source>
</evidence>
<name>A0A1Y6CD92_9PROT</name>
<dbReference type="EMBL" id="FWZX01000017">
    <property type="protein sequence ID" value="SMF48400.1"/>
    <property type="molecule type" value="Genomic_DNA"/>
</dbReference>
<dbReference type="STRING" id="560819.SAMN05428998_11783"/>
<dbReference type="Pfam" id="PF02922">
    <property type="entry name" value="CBM_48"/>
    <property type="match status" value="1"/>
</dbReference>
<dbReference type="Gene3D" id="2.60.40.10">
    <property type="entry name" value="Immunoglobulins"/>
    <property type="match status" value="1"/>
</dbReference>
<dbReference type="Gene3D" id="2.60.40.1180">
    <property type="entry name" value="Golgi alpha-mannosidase II"/>
    <property type="match status" value="1"/>
</dbReference>
<dbReference type="GO" id="GO:0005975">
    <property type="term" value="P:carbohydrate metabolic process"/>
    <property type="evidence" value="ECO:0007669"/>
    <property type="project" value="InterPro"/>
</dbReference>
<dbReference type="Pfam" id="PF00128">
    <property type="entry name" value="Alpha-amylase"/>
    <property type="match status" value="1"/>
</dbReference>
<dbReference type="InterPro" id="IPR006047">
    <property type="entry name" value="GH13_cat_dom"/>
</dbReference>
<dbReference type="PANTHER" id="PTHR43002">
    <property type="entry name" value="GLYCOGEN DEBRANCHING ENZYME"/>
    <property type="match status" value="1"/>
</dbReference>
<dbReference type="RefSeq" id="WP_085124311.1">
    <property type="nucleotide sequence ID" value="NZ_FWZX01000017.1"/>
</dbReference>
<sequence length="716" mass="78645">MQRERRSESADWQAREGAPAPLGVSVDDASGALNFALYSKHATAVRLLLFQAGDCTTPLHGEDLLWRRNKSGRIWHCRIPAALAEQARYYAYQVDGPRDAASGHRFDPDKLLLDPYARAVHFPPGFSRSAAAHPGANPGRAPLGVIRPEGAPVRASGPAPRHTHDAVIYELHVRGFTRRANSGVAPERRGTFAGLVEKIPYLKELGVTIVELLPVFQFDPQEGNYWGYMPLGFFALHGAYGCRCGCGEQLAEFRAMVEALHAAGIEVILDVVYNHTAEGDETGPTYSLRGIDNTTYYLLEQDRSRYRNDSGAGNVVHTANRYVGALILDSLRYWAGEMGVDGFRFDLASLFTRRADGSIDLEQPPIIAAIQSDPLLAGRRLIAEAWDLSSYQLGRTFPGISWLQWNGQFRDQLRRFVRGDPGQLGELMTRLYGSSDLFPDTLEDAFHAFQSVNFVTSHDGFCLCDLLSYDAKHNEANGQGNRDGSDANYSWNHGWEGEEGAPAEVLALRRRQAKNLIALLMLANGTPMLVAGDEFLQTQGGNNNPYNQDNETTWLDWDRLEPNREIFRFAKAMIAFRKAHPGIARSRFWRDDVSWFGPSGPVDLGSQELAYRLAGASEGDCDLYVMINGGPHDVPFELQAPGIAWRVAVDTAAPPPDDVVDPGAEPPVEGSRRLVAGRSLVVLVGSAPAADPAGPVREGDAGRRRAASDAPEEEQP</sequence>
<dbReference type="GO" id="GO:0004553">
    <property type="term" value="F:hydrolase activity, hydrolyzing O-glycosyl compounds"/>
    <property type="evidence" value="ECO:0007669"/>
    <property type="project" value="InterPro"/>
</dbReference>
<dbReference type="CDD" id="cd02856">
    <property type="entry name" value="E_set_GDE_Isoamylase_N"/>
    <property type="match status" value="1"/>
</dbReference>
<dbReference type="SMART" id="SM00642">
    <property type="entry name" value="Aamy"/>
    <property type="match status" value="1"/>
</dbReference>
<dbReference type="InterPro" id="IPR004193">
    <property type="entry name" value="Glyco_hydro_13_N"/>
</dbReference>
<dbReference type="SUPFAM" id="SSF51445">
    <property type="entry name" value="(Trans)glycosidases"/>
    <property type="match status" value="1"/>
</dbReference>
<dbReference type="Gene3D" id="3.20.20.80">
    <property type="entry name" value="Glycosidases"/>
    <property type="match status" value="1"/>
</dbReference>
<evidence type="ECO:0000313" key="5">
    <source>
        <dbReference type="Proteomes" id="UP000192917"/>
    </source>
</evidence>
<dbReference type="CDD" id="cd11326">
    <property type="entry name" value="AmyAc_Glg_debranch"/>
    <property type="match status" value="1"/>
</dbReference>
<dbReference type="AlphaFoldDB" id="A0A1Y6CD92"/>
<dbReference type="InterPro" id="IPR013780">
    <property type="entry name" value="Glyco_hydro_b"/>
</dbReference>
<dbReference type="Proteomes" id="UP000192917">
    <property type="component" value="Unassembled WGS sequence"/>
</dbReference>
<accession>A0A1Y6CD92</accession>
<dbReference type="InterPro" id="IPR013783">
    <property type="entry name" value="Ig-like_fold"/>
</dbReference>
<keyword evidence="5" id="KW-1185">Reference proteome</keyword>
<evidence type="ECO:0000256" key="1">
    <source>
        <dbReference type="ARBA" id="ARBA00008061"/>
    </source>
</evidence>
<dbReference type="InterPro" id="IPR017853">
    <property type="entry name" value="GH"/>
</dbReference>
<dbReference type="SUPFAM" id="SSF51011">
    <property type="entry name" value="Glycosyl hydrolase domain"/>
    <property type="match status" value="1"/>
</dbReference>
<protein>
    <submittedName>
        <fullName evidence="4">Glycogen operon protein</fullName>
    </submittedName>
</protein>
<dbReference type="InterPro" id="IPR014756">
    <property type="entry name" value="Ig_E-set"/>
</dbReference>
<feature type="region of interest" description="Disordered" evidence="2">
    <location>
        <begin position="687"/>
        <end position="716"/>
    </location>
</feature>
<feature type="domain" description="Glycosyl hydrolase family 13 catalytic" evidence="3">
    <location>
        <begin position="170"/>
        <end position="577"/>
    </location>
</feature>
<evidence type="ECO:0000256" key="2">
    <source>
        <dbReference type="SAM" id="MobiDB-lite"/>
    </source>
</evidence>
<reference evidence="4 5" key="1">
    <citation type="submission" date="2017-04" db="EMBL/GenBank/DDBJ databases">
        <authorList>
            <person name="Afonso C.L."/>
            <person name="Miller P.J."/>
            <person name="Scott M.A."/>
            <person name="Spackman E."/>
            <person name="Goraichik I."/>
            <person name="Dimitrov K.M."/>
            <person name="Suarez D.L."/>
            <person name="Swayne D.E."/>
        </authorList>
    </citation>
    <scope>NUCLEOTIDE SEQUENCE [LARGE SCALE GENOMIC DNA]</scope>
    <source>
        <strain evidence="4 5">USBA 355</strain>
    </source>
</reference>
<proteinExistence type="inferred from homology"/>